<dbReference type="Proteomes" id="UP000430079">
    <property type="component" value="Unassembled WGS sequence"/>
</dbReference>
<reference evidence="1 2" key="1">
    <citation type="submission" date="2019-12" db="EMBL/GenBank/DDBJ databases">
        <title>Whole genome shotgun sequence of Streptomyces hygroscopicus subsp. glebosus NBRC 13786.</title>
        <authorList>
            <person name="Ichikawa N."/>
            <person name="Kimura A."/>
            <person name="Kitahashi Y."/>
            <person name="Komaki H."/>
            <person name="Tamura T."/>
        </authorList>
    </citation>
    <scope>NUCLEOTIDE SEQUENCE [LARGE SCALE GENOMIC DNA]</scope>
    <source>
        <strain evidence="1 2">NBRC 13786</strain>
    </source>
</reference>
<gene>
    <name evidence="1" type="ORF">Sgleb_63640</name>
</gene>
<proteinExistence type="predicted"/>
<dbReference type="EMBL" id="BLIO01000001">
    <property type="protein sequence ID" value="GFE18317.1"/>
    <property type="molecule type" value="Genomic_DNA"/>
</dbReference>
<comment type="caution">
    <text evidence="1">The sequence shown here is derived from an EMBL/GenBank/DDBJ whole genome shotgun (WGS) entry which is preliminary data.</text>
</comment>
<name>A0A640T3I3_9ACTN</name>
<accession>A0A640T3I3</accession>
<organism evidence="1 2">
    <name type="scientific">Streptomyces glebosus</name>
    <dbReference type="NCBI Taxonomy" id="249580"/>
    <lineage>
        <taxon>Bacteria</taxon>
        <taxon>Bacillati</taxon>
        <taxon>Actinomycetota</taxon>
        <taxon>Actinomycetes</taxon>
        <taxon>Kitasatosporales</taxon>
        <taxon>Streptomycetaceae</taxon>
        <taxon>Streptomyces</taxon>
    </lineage>
</organism>
<evidence type="ECO:0000313" key="2">
    <source>
        <dbReference type="Proteomes" id="UP000430079"/>
    </source>
</evidence>
<evidence type="ECO:0000313" key="1">
    <source>
        <dbReference type="EMBL" id="GFE18317.1"/>
    </source>
</evidence>
<protein>
    <submittedName>
        <fullName evidence="1">Uncharacterized protein</fullName>
    </submittedName>
</protein>
<dbReference type="RefSeq" id="WP_190142535.1">
    <property type="nucleotide sequence ID" value="NZ_BLIO01000001.1"/>
</dbReference>
<sequence>MGMDLTVLIVDWAHLMEIAPHERLEVLQESAYADDESDEVDAGWVWPDEPGRSWLGRYEFGGTLGSYKPHFWAAQAWEDVRDAAGTALRTTLDDFLEALIWWGPEAEGDTDHVDADVFPSEDGLWRPGPLIARGPRSVARLNRCWQEAAPALPRLREPYARHAACPGRWIADFDEFTALLSGWAEVVGEARRRRWGLTGLPI</sequence>
<keyword evidence="2" id="KW-1185">Reference proteome</keyword>
<dbReference type="AlphaFoldDB" id="A0A640T3I3"/>